<dbReference type="Gene3D" id="3.10.450.50">
    <property type="match status" value="1"/>
</dbReference>
<dbReference type="InterPro" id="IPR037401">
    <property type="entry name" value="SnoaL-like"/>
</dbReference>
<evidence type="ECO:0000313" key="2">
    <source>
        <dbReference type="EMBL" id="ORW07778.1"/>
    </source>
</evidence>
<sequence length="139" mass="15076">MQLHPTTAEEVSEMSNVDTARSAHEAFSRGDLAALKEAYAPDAVWYSSEEVAPGGEVHGRDAIIEMMSRLPDHWSTVNVEPSTYIDGGDYVVVLGTVRFGNDKGSAESPFVNVLKFDADGKAARGEIHYDTAKFAKLQA</sequence>
<keyword evidence="3" id="KW-1185">Reference proteome</keyword>
<dbReference type="CDD" id="cd00531">
    <property type="entry name" value="NTF2_like"/>
    <property type="match status" value="1"/>
</dbReference>
<dbReference type="AlphaFoldDB" id="A0A1X1Y9L7"/>
<dbReference type="EMBL" id="LQPE01000038">
    <property type="protein sequence ID" value="ORW07778.1"/>
    <property type="molecule type" value="Genomic_DNA"/>
</dbReference>
<evidence type="ECO:0000259" key="1">
    <source>
        <dbReference type="Pfam" id="PF12680"/>
    </source>
</evidence>
<feature type="domain" description="SnoaL-like" evidence="1">
    <location>
        <begin position="22"/>
        <end position="124"/>
    </location>
</feature>
<organism evidence="2 3">
    <name type="scientific">Mycobacterium kyorinense</name>
    <dbReference type="NCBI Taxonomy" id="487514"/>
    <lineage>
        <taxon>Bacteria</taxon>
        <taxon>Bacillati</taxon>
        <taxon>Actinomycetota</taxon>
        <taxon>Actinomycetes</taxon>
        <taxon>Mycobacteriales</taxon>
        <taxon>Mycobacteriaceae</taxon>
        <taxon>Mycobacterium</taxon>
    </lineage>
</organism>
<dbReference type="PANTHER" id="PTHR41252">
    <property type="entry name" value="BLR2505 PROTEIN"/>
    <property type="match status" value="1"/>
</dbReference>
<proteinExistence type="predicted"/>
<gene>
    <name evidence="2" type="ORF">AWC14_24030</name>
</gene>
<evidence type="ECO:0000313" key="3">
    <source>
        <dbReference type="Proteomes" id="UP000193487"/>
    </source>
</evidence>
<reference evidence="2 3" key="1">
    <citation type="submission" date="2016-01" db="EMBL/GenBank/DDBJ databases">
        <title>The new phylogeny of the genus Mycobacterium.</title>
        <authorList>
            <person name="Tarcisio F."/>
            <person name="Conor M."/>
            <person name="Antonella G."/>
            <person name="Elisabetta G."/>
            <person name="Giulia F.S."/>
            <person name="Sara T."/>
            <person name="Anna F."/>
            <person name="Clotilde B."/>
            <person name="Roberto B."/>
            <person name="Veronica D.S."/>
            <person name="Fabio R."/>
            <person name="Monica P."/>
            <person name="Olivier J."/>
            <person name="Enrico T."/>
            <person name="Nicola S."/>
        </authorList>
    </citation>
    <scope>NUCLEOTIDE SEQUENCE [LARGE SCALE GENOMIC DNA]</scope>
    <source>
        <strain evidence="2 3">DSM 45166</strain>
    </source>
</reference>
<dbReference type="SUPFAM" id="SSF54427">
    <property type="entry name" value="NTF2-like"/>
    <property type="match status" value="1"/>
</dbReference>
<accession>A0A1X1Y9L7</accession>
<dbReference type="Pfam" id="PF12680">
    <property type="entry name" value="SnoaL_2"/>
    <property type="match status" value="1"/>
</dbReference>
<dbReference type="InterPro" id="IPR032710">
    <property type="entry name" value="NTF2-like_dom_sf"/>
</dbReference>
<protein>
    <recommendedName>
        <fullName evidence="1">SnoaL-like domain-containing protein</fullName>
    </recommendedName>
</protein>
<name>A0A1X1Y9L7_9MYCO</name>
<dbReference type="Proteomes" id="UP000193487">
    <property type="component" value="Unassembled WGS sequence"/>
</dbReference>
<dbReference type="PANTHER" id="PTHR41252:SF1">
    <property type="entry name" value="BLR2505 PROTEIN"/>
    <property type="match status" value="1"/>
</dbReference>
<comment type="caution">
    <text evidence="2">The sequence shown here is derived from an EMBL/GenBank/DDBJ whole genome shotgun (WGS) entry which is preliminary data.</text>
</comment>